<dbReference type="Proteomes" id="UP000095282">
    <property type="component" value="Unplaced"/>
</dbReference>
<feature type="region of interest" description="Disordered" evidence="1">
    <location>
        <begin position="265"/>
        <end position="288"/>
    </location>
</feature>
<sequence length="428" mass="49257">MSLQTGVIISSNYIATATGFVTYTPKTNFHLEHCAPLARTEIRDGALLIEGRIKSVGIFQEDRVFGTGFLKNVHEGFGMSNLPTNAFMDKTVLLEYNPERNRFEINKILDEATEAKPLVGFAYRTRERTIRIFVPGYPEDFSIQKTEFTSHILKKWLRFTISTKTAKLDPSTIQICENDLLDTYQGLIKMPCTWRNRSLETLYGDTVHGTTDQRIPGEIWVKVEGWDPKKPILVAEEPGKSSRSMALQNRNLQHRTSHELAVRDYGGHHDHRPMASQDHYSPDGGYRTQEYREYGSYQNHGGQVDNEMGRLRNPRLMDSQSRNPQSLDHRLPNEPDVRDYGRTHNSEPEGNRTVHQNLRYRTPNDGSAVMDYSSRQDHRPMGPRDRNSQNHGYRAPEPTYQDYALGWFPGAPEHLQKSKDKQSWFESV</sequence>
<accession>A0A1I7UKW8</accession>
<evidence type="ECO:0000313" key="2">
    <source>
        <dbReference type="Proteomes" id="UP000095282"/>
    </source>
</evidence>
<proteinExistence type="predicted"/>
<dbReference type="AlphaFoldDB" id="A0A1I7UKW8"/>
<feature type="compositionally biased region" description="Basic and acidic residues" evidence="1">
    <location>
        <begin position="374"/>
        <end position="388"/>
    </location>
</feature>
<dbReference type="WBParaSite" id="Csp11.Scaffold630.g16981.t1">
    <property type="protein sequence ID" value="Csp11.Scaffold630.g16981.t1"/>
    <property type="gene ID" value="Csp11.Scaffold630.g16981"/>
</dbReference>
<keyword evidence="2" id="KW-1185">Reference proteome</keyword>
<dbReference type="STRING" id="1561998.A0A1I7UKW8"/>
<evidence type="ECO:0000256" key="1">
    <source>
        <dbReference type="SAM" id="MobiDB-lite"/>
    </source>
</evidence>
<feature type="compositionally biased region" description="Basic and acidic residues" evidence="1">
    <location>
        <begin position="327"/>
        <end position="352"/>
    </location>
</feature>
<organism evidence="2 3">
    <name type="scientific">Caenorhabditis tropicalis</name>
    <dbReference type="NCBI Taxonomy" id="1561998"/>
    <lineage>
        <taxon>Eukaryota</taxon>
        <taxon>Metazoa</taxon>
        <taxon>Ecdysozoa</taxon>
        <taxon>Nematoda</taxon>
        <taxon>Chromadorea</taxon>
        <taxon>Rhabditida</taxon>
        <taxon>Rhabditina</taxon>
        <taxon>Rhabditomorpha</taxon>
        <taxon>Rhabditoidea</taxon>
        <taxon>Rhabditidae</taxon>
        <taxon>Peloderinae</taxon>
        <taxon>Caenorhabditis</taxon>
    </lineage>
</organism>
<name>A0A1I7UKW8_9PELO</name>
<feature type="region of interest" description="Disordered" evidence="1">
    <location>
        <begin position="314"/>
        <end position="398"/>
    </location>
</feature>
<protein>
    <submittedName>
        <fullName evidence="3">Arrestin_N domain-containing protein</fullName>
    </submittedName>
</protein>
<evidence type="ECO:0000313" key="3">
    <source>
        <dbReference type="WBParaSite" id="Csp11.Scaffold630.g16981.t1"/>
    </source>
</evidence>
<reference evidence="3" key="1">
    <citation type="submission" date="2016-11" db="UniProtKB">
        <authorList>
            <consortium name="WormBaseParasite"/>
        </authorList>
    </citation>
    <scope>IDENTIFICATION</scope>
</reference>